<dbReference type="NCBIfam" id="TIGR02094">
    <property type="entry name" value="more_P_ylases"/>
    <property type="match status" value="1"/>
</dbReference>
<feature type="modified residue" description="N6-(pyridoxal phosphate)lysine" evidence="4">
    <location>
        <position position="611"/>
    </location>
</feature>
<dbReference type="PIRSF" id="PIRSF000460">
    <property type="entry name" value="Pprylas_GlgP"/>
    <property type="match status" value="1"/>
</dbReference>
<dbReference type="GO" id="GO:0008184">
    <property type="term" value="F:glycogen phosphorylase activity"/>
    <property type="evidence" value="ECO:0007669"/>
    <property type="project" value="InterPro"/>
</dbReference>
<gene>
    <name evidence="6" type="ORF">BvMPK_3111</name>
</gene>
<evidence type="ECO:0000256" key="4">
    <source>
        <dbReference type="PIRSR" id="PIRSR000460-1"/>
    </source>
</evidence>
<dbReference type="Gene3D" id="3.40.50.2000">
    <property type="entry name" value="Glycogen Phosphorylase B"/>
    <property type="match status" value="2"/>
</dbReference>
<comment type="catalytic activity">
    <reaction evidence="1">
        <text>[(1-&gt;4)-alpha-D-glucosyl](n) + phosphate = [(1-&gt;4)-alpha-D-glucosyl](n-1) + alpha-D-glucose 1-phosphate</text>
        <dbReference type="Rhea" id="RHEA:41732"/>
        <dbReference type="Rhea" id="RHEA-COMP:9584"/>
        <dbReference type="Rhea" id="RHEA-COMP:9586"/>
        <dbReference type="ChEBI" id="CHEBI:15444"/>
        <dbReference type="ChEBI" id="CHEBI:43474"/>
        <dbReference type="ChEBI" id="CHEBI:58601"/>
        <dbReference type="EC" id="2.4.1.1"/>
    </reaction>
</comment>
<reference evidence="6 7" key="2">
    <citation type="journal article" date="2016" name="Genome Biol. Evol.">
        <title>Extensive mobilome-driven genome diversification in mouse gut-associated Bacteroides vulgatus mpk.</title>
        <authorList>
            <person name="Lange A."/>
            <person name="Beier S."/>
            <person name="Steimle A."/>
            <person name="Autenrieth I.B."/>
            <person name="Huson D.H."/>
            <person name="Frick J.S."/>
        </authorList>
    </citation>
    <scope>NUCLEOTIDE SEQUENCE [LARGE SCALE GENOMIC DNA]</scope>
    <source>
        <strain evidence="7">mpk</strain>
    </source>
</reference>
<evidence type="ECO:0000256" key="3">
    <source>
        <dbReference type="ARBA" id="ARBA00022533"/>
    </source>
</evidence>
<dbReference type="InterPro" id="IPR000811">
    <property type="entry name" value="Glyco_trans_35"/>
</dbReference>
<evidence type="ECO:0000313" key="6">
    <source>
        <dbReference type="EMBL" id="ALK85686.1"/>
    </source>
</evidence>
<dbReference type="EC" id="2.4.1.1" evidence="6"/>
<organism evidence="6 7">
    <name type="scientific">Phocaeicola vulgatus</name>
    <name type="common">Bacteroides vulgatus</name>
    <dbReference type="NCBI Taxonomy" id="821"/>
    <lineage>
        <taxon>Bacteria</taxon>
        <taxon>Pseudomonadati</taxon>
        <taxon>Bacteroidota</taxon>
        <taxon>Bacteroidia</taxon>
        <taxon>Bacteroidales</taxon>
        <taxon>Bacteroidaceae</taxon>
        <taxon>Phocaeicola</taxon>
    </lineage>
</organism>
<protein>
    <submittedName>
        <fullName evidence="6">Glycogen phosphorylase</fullName>
        <ecNumber evidence="6">2.4.1.1</ecNumber>
    </submittedName>
</protein>
<evidence type="ECO:0000313" key="7">
    <source>
        <dbReference type="Proteomes" id="UP000061587"/>
    </source>
</evidence>
<dbReference type="PATRIC" id="fig|821.40.peg.3732"/>
<evidence type="ECO:0000259" key="5">
    <source>
        <dbReference type="Pfam" id="PF11897"/>
    </source>
</evidence>
<evidence type="ECO:0000256" key="2">
    <source>
        <dbReference type="ARBA" id="ARBA00006047"/>
    </source>
</evidence>
<proteinExistence type="inferred from homology"/>
<dbReference type="GO" id="GO:0030170">
    <property type="term" value="F:pyridoxal phosphate binding"/>
    <property type="evidence" value="ECO:0007669"/>
    <property type="project" value="InterPro"/>
</dbReference>
<dbReference type="InterPro" id="IPR052182">
    <property type="entry name" value="Glycogen/Maltodextrin_Phosph"/>
</dbReference>
<dbReference type="Pfam" id="PF00343">
    <property type="entry name" value="Phosphorylase"/>
    <property type="match status" value="1"/>
</dbReference>
<reference evidence="7" key="1">
    <citation type="submission" date="2015-10" db="EMBL/GenBank/DDBJ databases">
        <title>Extensive mobilome-driven genome diversification in gut-associated Bacteroides vulgatus mpk.</title>
        <authorList>
            <person name="Beier S."/>
            <person name="Lange A."/>
            <person name="Huson D.H."/>
            <person name="Frick J.-S."/>
            <person name="Autenrieth I.B."/>
        </authorList>
    </citation>
    <scope>NUCLEOTIDE SEQUENCE [LARGE SCALE GENOMIC DNA]</scope>
    <source>
        <strain evidence="7">mpk</strain>
    </source>
</reference>
<dbReference type="EMBL" id="CP013020">
    <property type="protein sequence ID" value="ALK85686.1"/>
    <property type="molecule type" value="Genomic_DNA"/>
</dbReference>
<keyword evidence="6" id="KW-0808">Transferase</keyword>
<dbReference type="AlphaFoldDB" id="A0A0P0M486"/>
<keyword evidence="4" id="KW-0663">Pyridoxal phosphate</keyword>
<dbReference type="InterPro" id="IPR011834">
    <property type="entry name" value="Agluc_phsphrylas"/>
</dbReference>
<dbReference type="PANTHER" id="PTHR42655:SF1">
    <property type="entry name" value="GLYCOGEN PHOSPHORYLASE"/>
    <property type="match status" value="1"/>
</dbReference>
<dbReference type="Pfam" id="PF11897">
    <property type="entry name" value="DUF3417"/>
    <property type="match status" value="1"/>
</dbReference>
<dbReference type="Proteomes" id="UP000061587">
    <property type="component" value="Chromosome"/>
</dbReference>
<comment type="similarity">
    <text evidence="2">Belongs to the glycogen phosphorylase family.</text>
</comment>
<keyword evidence="3" id="KW-0021">Allosteric enzyme</keyword>
<dbReference type="GO" id="GO:0005975">
    <property type="term" value="P:carbohydrate metabolic process"/>
    <property type="evidence" value="ECO:0007669"/>
    <property type="project" value="InterPro"/>
</dbReference>
<keyword evidence="6" id="KW-0328">Glycosyltransferase</keyword>
<dbReference type="SUPFAM" id="SSF53756">
    <property type="entry name" value="UDP-Glycosyltransferase/glycogen phosphorylase"/>
    <property type="match status" value="1"/>
</dbReference>
<sequence>MRDMKIKVSNANTPNWKEVTVKSHIPEELKKLEEMARNIWWAWNYEATDLFRDLDPATWKEVGQNPVALLERLSYEKLEALTQDKVIVKRMNDVYAKFKAYVDAKPDSKRPSVAYFCMEYGLTHVLKIYSGGLGILAGDYLKEASDSNVDMCGVGFLYRYGYFSQSLSMDGQQIANYESQNFGSLPIERVMDENGQPMVVDVPYLNYFVHAYVWKVNVGRVPLYLLDTDNEMNSEFDRPITYQLYGGDWENRLKQEILLGIGGVLLLKKLGIKKDVYHCNEGHAALCNVQRLCDYVESGLTFDQALEVVRSSSLYTVHTPVPAGHDYFDEGLFGKYMGGYPQRMGISWQDLMDLGRINPGDAGERFCMSTFACNTCQEVNGVSWLHGKVSQEMFSGIWKGYFPEESHVGYVTNGVHFPTWSATEWKKLYAKHFAPNFLEDQSNEKIWEAIYNVADEEIWETRMALKYKLVDHIRKQFSESWLKNQGDPSRIVSLMEKINPNALLIGFARRFATYKRAHLLFTDLERLSKIVNNPDYPVQFLFAGKAHPHDGAGQGLIKKIVEISRRPEFLGKIIFLENYDMQLARRLVSGVDIWMNTPTRPLEASGTSGEKALMNGVVNFSVLDGWWLEGYREGAGWALTEKRTYQNQDHQDQLDAATIYSILENEILPLYYARNRKGYSEGWVKTIKNSIAQVAPHYTMKRQLDDYYAKFYTKEAKRFKELVANDYAKAKELAAWKERVAELWDSIEIVSCEKTEELASGNIESGKEYIITYVIDEKGLDDAVGIELVTTFTNAEGKEHIYSVEPMEVIKKEGNLYTFQVKHSLSNSGSFKVAYRMFPKNVDLPHRQDFCYVRWFN</sequence>
<evidence type="ECO:0000256" key="1">
    <source>
        <dbReference type="ARBA" id="ARBA00001275"/>
    </source>
</evidence>
<name>A0A0P0M486_PHOVU</name>
<accession>A0A0P0M486</accession>
<feature type="domain" description="DUF3417" evidence="5">
    <location>
        <begin position="25"/>
        <end position="126"/>
    </location>
</feature>
<dbReference type="PANTHER" id="PTHR42655">
    <property type="entry name" value="GLYCOGEN PHOSPHORYLASE"/>
    <property type="match status" value="1"/>
</dbReference>
<dbReference type="InterPro" id="IPR024517">
    <property type="entry name" value="Glycogen_phosphorylase_DUF3417"/>
</dbReference>